<dbReference type="PANTHER" id="PTHR35205">
    <property type="entry name" value="NB-ARC AND TPR DOMAIN PROTEIN"/>
    <property type="match status" value="1"/>
</dbReference>
<keyword evidence="3" id="KW-1185">Reference proteome</keyword>
<name>A0A439CS91_9PEZI</name>
<accession>A0A439CS91</accession>
<organism evidence="2 3">
    <name type="scientific">Xylaria grammica</name>
    <dbReference type="NCBI Taxonomy" id="363999"/>
    <lineage>
        <taxon>Eukaryota</taxon>
        <taxon>Fungi</taxon>
        <taxon>Dikarya</taxon>
        <taxon>Ascomycota</taxon>
        <taxon>Pezizomycotina</taxon>
        <taxon>Sordariomycetes</taxon>
        <taxon>Xylariomycetidae</taxon>
        <taxon>Xylariales</taxon>
        <taxon>Xylariaceae</taxon>
        <taxon>Xylaria</taxon>
    </lineage>
</organism>
<dbReference type="STRING" id="363999.A0A439CS91"/>
<dbReference type="SUPFAM" id="SSF48452">
    <property type="entry name" value="TPR-like"/>
    <property type="match status" value="1"/>
</dbReference>
<evidence type="ECO:0000313" key="2">
    <source>
        <dbReference type="EMBL" id="RWA05007.1"/>
    </source>
</evidence>
<proteinExistence type="predicted"/>
<feature type="region of interest" description="Disordered" evidence="1">
    <location>
        <begin position="297"/>
        <end position="317"/>
    </location>
</feature>
<dbReference type="AlphaFoldDB" id="A0A439CS91"/>
<evidence type="ECO:0008006" key="4">
    <source>
        <dbReference type="Google" id="ProtNLM"/>
    </source>
</evidence>
<dbReference type="InterPro" id="IPR027417">
    <property type="entry name" value="P-loop_NTPase"/>
</dbReference>
<dbReference type="Pfam" id="PF13424">
    <property type="entry name" value="TPR_12"/>
    <property type="match status" value="1"/>
</dbReference>
<protein>
    <recommendedName>
        <fullName evidence="4">NB-ARC domain-containing protein</fullName>
    </recommendedName>
</protein>
<dbReference type="Gene3D" id="3.40.50.300">
    <property type="entry name" value="P-loop containing nucleotide triphosphate hydrolases"/>
    <property type="match status" value="1"/>
</dbReference>
<gene>
    <name evidence="2" type="ORF">EKO27_g10098</name>
</gene>
<dbReference type="InterPro" id="IPR011990">
    <property type="entry name" value="TPR-like_helical_dom_sf"/>
</dbReference>
<dbReference type="PANTHER" id="PTHR35205:SF1">
    <property type="entry name" value="ZU5 DOMAIN-CONTAINING PROTEIN"/>
    <property type="match status" value="1"/>
</dbReference>
<dbReference type="Proteomes" id="UP000286045">
    <property type="component" value="Unassembled WGS sequence"/>
</dbReference>
<comment type="caution">
    <text evidence="2">The sequence shown here is derived from an EMBL/GenBank/DDBJ whole genome shotgun (WGS) entry which is preliminary data.</text>
</comment>
<sequence length="580" mass="65630">MGDSAEISFGSNNYAIQMGQNFGTVTNQFHLSPESSETPLKPSLIIPFDRDKCFVERKSILDRLRETYSTSAPPCHSRIALVGLGGVGKSQLAIEHAYRVRDAFAQNGTGIWVFWVHASTRLRVEQGLRTIADIIKIPGRNESKADILQLVYQWLQNEQNGRWLMILDSADDIDVFYGIVRHEDQPSAASDGKRALWSYLPQSSNGLILVTTRNRGLALRLTGHQNNNIIDVGPMDNANALELLAKRLGPQFDEANGKQLVEALEYMPLAISQAVAYIQHRAPRTSVESYLKDLRTSATREGGNESPITASSADDTRHGRRYRLKRKFLSVRAEHDLLAQGVAHVAKLRSPKPATMISPNYETYSDAEGSRTTGYLDSAFEEGLDDDNTDPSETSNGEFDEDVQILRDYCLISTSEAGDTFEMHRLVQLSTRTWLDVHKEAEKFKNQYIYRMAMEFPWPEFGNWDICRKLFPHVERAIHYKPVDQESLLEWALVMRRGSRYSGDQGRYTAAELLAEKAFNVYKVVKGAEDEDTLRAMSCLATAYYEQERYSEAELLQTQLREINLRLSINLQQARPMGRG</sequence>
<dbReference type="EMBL" id="RYZI01000490">
    <property type="protein sequence ID" value="RWA05007.1"/>
    <property type="molecule type" value="Genomic_DNA"/>
</dbReference>
<dbReference type="SUPFAM" id="SSF52540">
    <property type="entry name" value="P-loop containing nucleoside triphosphate hydrolases"/>
    <property type="match status" value="1"/>
</dbReference>
<reference evidence="2 3" key="1">
    <citation type="submission" date="2018-12" db="EMBL/GenBank/DDBJ databases">
        <title>Draft genome sequence of Xylaria grammica IHI A82.</title>
        <authorList>
            <person name="Buettner E."/>
            <person name="Kellner H."/>
        </authorList>
    </citation>
    <scope>NUCLEOTIDE SEQUENCE [LARGE SCALE GENOMIC DNA]</scope>
    <source>
        <strain evidence="2 3">IHI A82</strain>
    </source>
</reference>
<evidence type="ECO:0000256" key="1">
    <source>
        <dbReference type="SAM" id="MobiDB-lite"/>
    </source>
</evidence>
<dbReference type="Gene3D" id="1.25.40.10">
    <property type="entry name" value="Tetratricopeptide repeat domain"/>
    <property type="match status" value="1"/>
</dbReference>
<evidence type="ECO:0000313" key="3">
    <source>
        <dbReference type="Proteomes" id="UP000286045"/>
    </source>
</evidence>